<dbReference type="EMBL" id="BSYO01000007">
    <property type="protein sequence ID" value="GMH07025.1"/>
    <property type="molecule type" value="Genomic_DNA"/>
</dbReference>
<evidence type="ECO:0000313" key="2">
    <source>
        <dbReference type="Proteomes" id="UP001279734"/>
    </source>
</evidence>
<sequence>MTGIGAALRMEPNDLSCIMKKRGVDERAMGSVEPSVQLKGVVLILRSIFLLRNYKLREMEVEYSFVDHQPNKKRLKDNFKTKTKFSAHDGGFGQCYPARSQVIFEEMDVSLEIEPPELLGLLCPQFALERWRLSFVAVPPLKVTPHVFLLPEDLDVVMRTFKYLACIALP</sequence>
<name>A0AAD3S9G2_NEPGR</name>
<gene>
    <name evidence="1" type="ORF">Nepgr_008865</name>
</gene>
<proteinExistence type="predicted"/>
<protein>
    <submittedName>
        <fullName evidence="1">Uncharacterized protein</fullName>
    </submittedName>
</protein>
<dbReference type="Proteomes" id="UP001279734">
    <property type="component" value="Unassembled WGS sequence"/>
</dbReference>
<organism evidence="1 2">
    <name type="scientific">Nepenthes gracilis</name>
    <name type="common">Slender pitcher plant</name>
    <dbReference type="NCBI Taxonomy" id="150966"/>
    <lineage>
        <taxon>Eukaryota</taxon>
        <taxon>Viridiplantae</taxon>
        <taxon>Streptophyta</taxon>
        <taxon>Embryophyta</taxon>
        <taxon>Tracheophyta</taxon>
        <taxon>Spermatophyta</taxon>
        <taxon>Magnoliopsida</taxon>
        <taxon>eudicotyledons</taxon>
        <taxon>Gunneridae</taxon>
        <taxon>Pentapetalae</taxon>
        <taxon>Caryophyllales</taxon>
        <taxon>Nepenthaceae</taxon>
        <taxon>Nepenthes</taxon>
    </lineage>
</organism>
<keyword evidence="2" id="KW-1185">Reference proteome</keyword>
<reference evidence="1" key="1">
    <citation type="submission" date="2023-05" db="EMBL/GenBank/DDBJ databases">
        <title>Nepenthes gracilis genome sequencing.</title>
        <authorList>
            <person name="Fukushima K."/>
        </authorList>
    </citation>
    <scope>NUCLEOTIDE SEQUENCE</scope>
    <source>
        <strain evidence="1">SING2019-196</strain>
    </source>
</reference>
<comment type="caution">
    <text evidence="1">The sequence shown here is derived from an EMBL/GenBank/DDBJ whole genome shotgun (WGS) entry which is preliminary data.</text>
</comment>
<accession>A0AAD3S9G2</accession>
<dbReference type="AlphaFoldDB" id="A0AAD3S9G2"/>
<evidence type="ECO:0000313" key="1">
    <source>
        <dbReference type="EMBL" id="GMH07025.1"/>
    </source>
</evidence>